<evidence type="ECO:0000256" key="10">
    <source>
        <dbReference type="ARBA" id="ARBA00023225"/>
    </source>
</evidence>
<dbReference type="GO" id="GO:0006935">
    <property type="term" value="P:chemotaxis"/>
    <property type="evidence" value="ECO:0007669"/>
    <property type="project" value="UniProtKB-KW"/>
</dbReference>
<evidence type="ECO:0000256" key="4">
    <source>
        <dbReference type="ARBA" id="ARBA00022448"/>
    </source>
</evidence>
<evidence type="ECO:0000313" key="13">
    <source>
        <dbReference type="Proteomes" id="UP000199263"/>
    </source>
</evidence>
<protein>
    <recommendedName>
        <fullName evidence="3">Flagellar FliJ protein</fullName>
    </recommendedName>
</protein>
<keyword evidence="9" id="KW-0472">Membrane</keyword>
<evidence type="ECO:0000256" key="3">
    <source>
        <dbReference type="ARBA" id="ARBA00020392"/>
    </source>
</evidence>
<dbReference type="STRING" id="119641.SAMN05421842_10649"/>
<keyword evidence="4" id="KW-0813">Transport</keyword>
<keyword evidence="13" id="KW-1185">Reference proteome</keyword>
<keyword evidence="12" id="KW-0969">Cilium</keyword>
<organism evidence="12 13">
    <name type="scientific">Clostridium uliginosum</name>
    <dbReference type="NCBI Taxonomy" id="119641"/>
    <lineage>
        <taxon>Bacteria</taxon>
        <taxon>Bacillati</taxon>
        <taxon>Bacillota</taxon>
        <taxon>Clostridia</taxon>
        <taxon>Eubacteriales</taxon>
        <taxon>Clostridiaceae</taxon>
        <taxon>Clostridium</taxon>
    </lineage>
</organism>
<evidence type="ECO:0000256" key="7">
    <source>
        <dbReference type="ARBA" id="ARBA00022795"/>
    </source>
</evidence>
<keyword evidence="6" id="KW-0145">Chemotaxis</keyword>
<dbReference type="GO" id="GO:0009288">
    <property type="term" value="C:bacterial-type flagellum"/>
    <property type="evidence" value="ECO:0007669"/>
    <property type="project" value="InterPro"/>
</dbReference>
<comment type="similarity">
    <text evidence="2">Belongs to the FliJ family.</text>
</comment>
<comment type="subcellular location">
    <subcellularLocation>
        <location evidence="1">Cell membrane</location>
        <topology evidence="1">Peripheral membrane protein</topology>
        <orientation evidence="1">Cytoplasmic side</orientation>
    </subcellularLocation>
</comment>
<dbReference type="Pfam" id="PF02050">
    <property type="entry name" value="FliJ"/>
    <property type="match status" value="1"/>
</dbReference>
<evidence type="ECO:0000256" key="2">
    <source>
        <dbReference type="ARBA" id="ARBA00010004"/>
    </source>
</evidence>
<evidence type="ECO:0000256" key="8">
    <source>
        <dbReference type="ARBA" id="ARBA00022927"/>
    </source>
</evidence>
<evidence type="ECO:0000313" key="12">
    <source>
        <dbReference type="EMBL" id="SFC61212.1"/>
    </source>
</evidence>
<keyword evidence="12" id="KW-0282">Flagellum</keyword>
<keyword evidence="5" id="KW-1003">Cell membrane</keyword>
<keyword evidence="12" id="KW-0966">Cell projection</keyword>
<dbReference type="GO" id="GO:0015031">
    <property type="term" value="P:protein transport"/>
    <property type="evidence" value="ECO:0007669"/>
    <property type="project" value="UniProtKB-KW"/>
</dbReference>
<name>A0A1I1KLR5_9CLOT</name>
<dbReference type="InterPro" id="IPR012823">
    <property type="entry name" value="Flagell_FliJ"/>
</dbReference>
<dbReference type="OrthoDB" id="1707704at2"/>
<dbReference type="GO" id="GO:0071973">
    <property type="term" value="P:bacterial-type flagellum-dependent cell motility"/>
    <property type="evidence" value="ECO:0007669"/>
    <property type="project" value="InterPro"/>
</dbReference>
<dbReference type="Gene3D" id="1.10.287.1700">
    <property type="match status" value="1"/>
</dbReference>
<evidence type="ECO:0000256" key="1">
    <source>
        <dbReference type="ARBA" id="ARBA00004413"/>
    </source>
</evidence>
<dbReference type="NCBIfam" id="TIGR02473">
    <property type="entry name" value="flagell_FliJ"/>
    <property type="match status" value="1"/>
</dbReference>
<sequence>MAQRFKFGLEKLLEIRLEKEEECKRLFTEVQKEKKNAEEKLYDLKDSYDKYKGIKPEEDIIYQKLKRYYLLGVQNGIEQTEKELVIKTEKVDEVRKDLIEKQVDRKTVETLKEKQFSTYTKEEARVEQVNLDEIALYSYMRNSIERR</sequence>
<reference evidence="12 13" key="1">
    <citation type="submission" date="2016-10" db="EMBL/GenBank/DDBJ databases">
        <authorList>
            <person name="de Groot N.N."/>
        </authorList>
    </citation>
    <scope>NUCLEOTIDE SEQUENCE [LARGE SCALE GENOMIC DNA]</scope>
    <source>
        <strain evidence="12 13">DSM 12992</strain>
    </source>
</reference>
<dbReference type="GO" id="GO:0044781">
    <property type="term" value="P:bacterial-type flagellum organization"/>
    <property type="evidence" value="ECO:0007669"/>
    <property type="project" value="UniProtKB-KW"/>
</dbReference>
<evidence type="ECO:0000256" key="11">
    <source>
        <dbReference type="SAM" id="Coils"/>
    </source>
</evidence>
<evidence type="ECO:0000256" key="6">
    <source>
        <dbReference type="ARBA" id="ARBA00022500"/>
    </source>
</evidence>
<keyword evidence="7" id="KW-1005">Bacterial flagellum biogenesis</keyword>
<gene>
    <name evidence="12" type="ORF">SAMN05421842_10649</name>
</gene>
<dbReference type="Proteomes" id="UP000199263">
    <property type="component" value="Unassembled WGS sequence"/>
</dbReference>
<proteinExistence type="inferred from homology"/>
<keyword evidence="10" id="KW-1006">Bacterial flagellum protein export</keyword>
<dbReference type="AlphaFoldDB" id="A0A1I1KLR5"/>
<dbReference type="GO" id="GO:0005886">
    <property type="term" value="C:plasma membrane"/>
    <property type="evidence" value="ECO:0007669"/>
    <property type="project" value="UniProtKB-SubCell"/>
</dbReference>
<evidence type="ECO:0000256" key="5">
    <source>
        <dbReference type="ARBA" id="ARBA00022475"/>
    </source>
</evidence>
<keyword evidence="8" id="KW-0653">Protein transport</keyword>
<dbReference type="EMBL" id="FOMG01000006">
    <property type="protein sequence ID" value="SFC61212.1"/>
    <property type="molecule type" value="Genomic_DNA"/>
</dbReference>
<dbReference type="RefSeq" id="WP_090089532.1">
    <property type="nucleotide sequence ID" value="NZ_FOMG01000006.1"/>
</dbReference>
<keyword evidence="11" id="KW-0175">Coiled coil</keyword>
<accession>A0A1I1KLR5</accession>
<feature type="coiled-coil region" evidence="11">
    <location>
        <begin position="9"/>
        <end position="47"/>
    </location>
</feature>
<evidence type="ECO:0000256" key="9">
    <source>
        <dbReference type="ARBA" id="ARBA00023136"/>
    </source>
</evidence>
<dbReference type="InterPro" id="IPR053716">
    <property type="entry name" value="Flag_assembly_chemotaxis_eff"/>
</dbReference>